<organism evidence="5">
    <name type="scientific">Zea mays</name>
    <name type="common">Maize</name>
    <dbReference type="NCBI Taxonomy" id="4577"/>
    <lineage>
        <taxon>Eukaryota</taxon>
        <taxon>Viridiplantae</taxon>
        <taxon>Streptophyta</taxon>
        <taxon>Embryophyta</taxon>
        <taxon>Tracheophyta</taxon>
        <taxon>Spermatophyta</taxon>
        <taxon>Magnoliopsida</taxon>
        <taxon>Liliopsida</taxon>
        <taxon>Poales</taxon>
        <taxon>Poaceae</taxon>
        <taxon>PACMAD clade</taxon>
        <taxon>Panicoideae</taxon>
        <taxon>Andropogonodae</taxon>
        <taxon>Andropogoneae</taxon>
        <taxon>Tripsacinae</taxon>
        <taxon>Zea</taxon>
    </lineage>
</organism>
<comment type="function">
    <text evidence="3">Part of the endoplasmic reticulum membrane protein complex (EMC) that enables the energy-independent insertion into endoplasmic reticulum membranes of newly synthesized membrane proteins.</text>
</comment>
<dbReference type="InterPro" id="IPR055217">
    <property type="entry name" value="TPR_EMC2"/>
</dbReference>
<evidence type="ECO:0000313" key="5">
    <source>
        <dbReference type="EMBL" id="ONM11553.1"/>
    </source>
</evidence>
<protein>
    <recommendedName>
        <fullName evidence="3">ER membrane protein complex subunit 2</fullName>
    </recommendedName>
</protein>
<dbReference type="InterPro" id="IPR011990">
    <property type="entry name" value="TPR-like_helical_dom_sf"/>
</dbReference>
<keyword evidence="3" id="KW-0472">Membrane</keyword>
<gene>
    <name evidence="5" type="ORF">ZEAMMB73_Zm00001d034833</name>
</gene>
<evidence type="ECO:0000256" key="2">
    <source>
        <dbReference type="ARBA" id="ARBA00022803"/>
    </source>
</evidence>
<dbReference type="GO" id="GO:0016740">
    <property type="term" value="F:transferase activity"/>
    <property type="evidence" value="ECO:0007669"/>
    <property type="project" value="UniProtKB-KW"/>
</dbReference>
<dbReference type="SUPFAM" id="SSF48452">
    <property type="entry name" value="TPR-like"/>
    <property type="match status" value="1"/>
</dbReference>
<dbReference type="AlphaFoldDB" id="A0A1D6LBS9"/>
<keyword evidence="1" id="KW-0677">Repeat</keyword>
<reference evidence="5" key="1">
    <citation type="submission" date="2015-12" db="EMBL/GenBank/DDBJ databases">
        <title>Update maize B73 reference genome by single molecule sequencing technologies.</title>
        <authorList>
            <consortium name="Maize Genome Sequencing Project"/>
            <person name="Ware D."/>
        </authorList>
    </citation>
    <scope>NUCLEOTIDE SEQUENCE [LARGE SCALE GENOMIC DNA]</scope>
    <source>
        <tissue evidence="5">Seedling</tissue>
    </source>
</reference>
<keyword evidence="5" id="KW-0808">Transferase</keyword>
<feature type="domain" description="EMC2 TPR-like" evidence="4">
    <location>
        <begin position="108"/>
        <end position="186"/>
    </location>
</feature>
<comment type="subcellular location">
    <subcellularLocation>
        <location evidence="3">Endoplasmic reticulum membrane</location>
        <topology evidence="3">Peripheral membrane protein</topology>
        <orientation evidence="3">Cytoplasmic side</orientation>
    </subcellularLocation>
</comment>
<comment type="similarity">
    <text evidence="3">Belongs to the EMC2 family.</text>
</comment>
<comment type="subunit">
    <text evidence="3">Component of the ER membrane protein complex (EMC).</text>
</comment>
<evidence type="ECO:0000259" key="4">
    <source>
        <dbReference type="Pfam" id="PF22890"/>
    </source>
</evidence>
<sequence length="277" mass="30489">MAAAVAAVAAATTAEDEARLLRLEEQAEHGGGGAWDYLCLARRLRARRPAHVLRVGLALLNNASARSGLASEQWTLYEQVATAAMDCQRLDVAKDCIGVLSKQFPGSTRIVHKRKIAIAKAQGNMSLAIGYLNKYLELFMADHDAWRELAETYVSLQMYKQAAFCYEELILSQPTIPLYHIAYAEVLYTMGGLENLQTAKKYYASTIQLTGGKNTRALFGVCLCTSAINQLTKGRNKEEEGSELQRLAAEVLLNNYKQQAPSKAPLISSLLKNMKLS</sequence>
<proteinExistence type="inferred from homology"/>
<dbReference type="EMBL" id="CM007647">
    <property type="protein sequence ID" value="ONM11553.1"/>
    <property type="molecule type" value="Genomic_DNA"/>
</dbReference>
<dbReference type="GO" id="GO:0072546">
    <property type="term" value="C:EMC complex"/>
    <property type="evidence" value="ECO:0007669"/>
    <property type="project" value="UniProtKB-UniRule"/>
</dbReference>
<accession>A0A1D6LBS9</accession>
<evidence type="ECO:0000256" key="1">
    <source>
        <dbReference type="ARBA" id="ARBA00022737"/>
    </source>
</evidence>
<dbReference type="ExpressionAtlas" id="A0A1D6LBS9">
    <property type="expression patterns" value="baseline and differential"/>
</dbReference>
<dbReference type="Pfam" id="PF22890">
    <property type="entry name" value="TPR_EMC2"/>
    <property type="match status" value="1"/>
</dbReference>
<keyword evidence="2" id="KW-0802">TPR repeat</keyword>
<dbReference type="InterPro" id="IPR039856">
    <property type="entry name" value="EMC2-like"/>
</dbReference>
<evidence type="ECO:0000256" key="3">
    <source>
        <dbReference type="RuleBase" id="RU367091"/>
    </source>
</evidence>
<keyword evidence="3" id="KW-0256">Endoplasmic reticulum</keyword>
<dbReference type="Gene3D" id="1.25.40.10">
    <property type="entry name" value="Tetratricopeptide repeat domain"/>
    <property type="match status" value="1"/>
</dbReference>
<dbReference type="PANTHER" id="PTHR12760">
    <property type="entry name" value="TETRATRICOPEPTIDE REPEAT PROTEIN"/>
    <property type="match status" value="1"/>
</dbReference>
<name>A0A1D6LBS9_MAIZE</name>